<protein>
    <recommendedName>
        <fullName evidence="17">Calcium-transporting ATPase</fullName>
        <ecNumber evidence="17">7.2.2.10</ecNumber>
    </recommendedName>
</protein>
<evidence type="ECO:0000259" key="20">
    <source>
        <dbReference type="Pfam" id="PF00689"/>
    </source>
</evidence>
<evidence type="ECO:0000256" key="14">
    <source>
        <dbReference type="ARBA" id="ARBA00023136"/>
    </source>
</evidence>
<keyword evidence="10" id="KW-0460">Magnesium</keyword>
<evidence type="ECO:0000256" key="1">
    <source>
        <dbReference type="ARBA" id="ARBA00004128"/>
    </source>
</evidence>
<dbReference type="NCBIfam" id="TIGR01494">
    <property type="entry name" value="ATPase_P-type"/>
    <property type="match status" value="2"/>
</dbReference>
<dbReference type="SUPFAM" id="SSF81665">
    <property type="entry name" value="Calcium ATPase, transmembrane domain M"/>
    <property type="match status" value="1"/>
</dbReference>
<evidence type="ECO:0000256" key="12">
    <source>
        <dbReference type="ARBA" id="ARBA00022989"/>
    </source>
</evidence>
<dbReference type="InterPro" id="IPR023298">
    <property type="entry name" value="ATPase_P-typ_TM_dom_sf"/>
</dbReference>
<keyword evidence="3" id="KW-0926">Vacuole</keyword>
<keyword evidence="14 17" id="KW-0472">Membrane</keyword>
<feature type="transmembrane region" description="Helical" evidence="17">
    <location>
        <begin position="453"/>
        <end position="480"/>
    </location>
</feature>
<dbReference type="InterPro" id="IPR008250">
    <property type="entry name" value="ATPase_P-typ_transduc_dom_A_sf"/>
</dbReference>
<keyword evidence="4 17" id="KW-0109">Calcium transport</keyword>
<feature type="transmembrane region" description="Helical" evidence="17">
    <location>
        <begin position="911"/>
        <end position="934"/>
    </location>
</feature>
<dbReference type="InterPro" id="IPR004014">
    <property type="entry name" value="ATPase_P-typ_cation-transptr_N"/>
</dbReference>
<dbReference type="GO" id="GO:0005524">
    <property type="term" value="F:ATP binding"/>
    <property type="evidence" value="ECO:0007669"/>
    <property type="project" value="UniProtKB-KW"/>
</dbReference>
<dbReference type="InterPro" id="IPR006068">
    <property type="entry name" value="ATPase_P-typ_cation-transptr_C"/>
</dbReference>
<evidence type="ECO:0000256" key="5">
    <source>
        <dbReference type="ARBA" id="ARBA00022692"/>
    </source>
</evidence>
<evidence type="ECO:0000256" key="2">
    <source>
        <dbReference type="ARBA" id="ARBA00022448"/>
    </source>
</evidence>
<dbReference type="GO" id="GO:0016887">
    <property type="term" value="F:ATP hydrolysis activity"/>
    <property type="evidence" value="ECO:0007669"/>
    <property type="project" value="InterPro"/>
</dbReference>
<evidence type="ECO:0000256" key="13">
    <source>
        <dbReference type="ARBA" id="ARBA00023065"/>
    </source>
</evidence>
<evidence type="ECO:0000259" key="21">
    <source>
        <dbReference type="Pfam" id="PF00690"/>
    </source>
</evidence>
<evidence type="ECO:0000256" key="11">
    <source>
        <dbReference type="ARBA" id="ARBA00022967"/>
    </source>
</evidence>
<evidence type="ECO:0000256" key="10">
    <source>
        <dbReference type="ARBA" id="ARBA00022842"/>
    </source>
</evidence>
<dbReference type="GO" id="GO:0006874">
    <property type="term" value="P:intracellular calcium ion homeostasis"/>
    <property type="evidence" value="ECO:0007669"/>
    <property type="project" value="UniProtKB-ARBA"/>
</dbReference>
<dbReference type="Pfam" id="PF13246">
    <property type="entry name" value="Cation_ATPase"/>
    <property type="match status" value="1"/>
</dbReference>
<keyword evidence="12 17" id="KW-1133">Transmembrane helix</keyword>
<comment type="function">
    <text evidence="16">This magnesium-dependent enzyme catalyzes the hydrolysis of ATP coupled with the transport of calcium. Transports the calcium to the vacuole and participates in the control of the cytosolic free calcium.</text>
</comment>
<feature type="domain" description="Cation-transporting P-type ATPase N-terminal" evidence="21">
    <location>
        <begin position="175"/>
        <end position="218"/>
    </location>
</feature>
<dbReference type="PRINTS" id="PR00119">
    <property type="entry name" value="CATATPASE"/>
</dbReference>
<dbReference type="FunFam" id="2.70.150.10:FF:000028">
    <property type="entry name" value="Calcium-transporting ATPase"/>
    <property type="match status" value="1"/>
</dbReference>
<evidence type="ECO:0000256" key="18">
    <source>
        <dbReference type="SAM" id="MobiDB-lite"/>
    </source>
</evidence>
<keyword evidence="13 17" id="KW-0406">Ion transport</keyword>
<feature type="compositionally biased region" description="Polar residues" evidence="18">
    <location>
        <begin position="1"/>
        <end position="12"/>
    </location>
</feature>
<keyword evidence="9 17" id="KW-0067">ATP-binding</keyword>
<dbReference type="PANTHER" id="PTHR24093">
    <property type="entry name" value="CATION TRANSPORTING ATPASE"/>
    <property type="match status" value="1"/>
</dbReference>
<evidence type="ECO:0000256" key="15">
    <source>
        <dbReference type="ARBA" id="ARBA00048694"/>
    </source>
</evidence>
<feature type="domain" description="P-type ATPase A" evidence="19">
    <location>
        <begin position="278"/>
        <end position="392"/>
    </location>
</feature>
<dbReference type="InterPro" id="IPR023214">
    <property type="entry name" value="HAD_sf"/>
</dbReference>
<name>A0AA39GRN2_SARSR</name>
<dbReference type="Gene3D" id="3.40.1110.10">
    <property type="entry name" value="Calcium-transporting ATPase, cytoplasmic domain N"/>
    <property type="match status" value="1"/>
</dbReference>
<keyword evidence="8 17" id="KW-0106">Calcium</keyword>
<keyword evidence="23" id="KW-1185">Reference proteome</keyword>
<dbReference type="SUPFAM" id="SSF81660">
    <property type="entry name" value="Metal cation-transporting ATPase, ATP-binding domain N"/>
    <property type="match status" value="1"/>
</dbReference>
<dbReference type="GO" id="GO:0005886">
    <property type="term" value="C:plasma membrane"/>
    <property type="evidence" value="ECO:0007669"/>
    <property type="project" value="TreeGrafter"/>
</dbReference>
<dbReference type="PRINTS" id="PR00120">
    <property type="entry name" value="HATPASE"/>
</dbReference>
<dbReference type="PANTHER" id="PTHR24093:SF346">
    <property type="entry name" value="CALCIUM-TRANSPORTING ATPASE"/>
    <property type="match status" value="1"/>
</dbReference>
<dbReference type="EC" id="7.2.2.10" evidence="17"/>
<accession>A0AA39GRN2</accession>
<evidence type="ECO:0000259" key="19">
    <source>
        <dbReference type="Pfam" id="PF00122"/>
    </source>
</evidence>
<dbReference type="InterPro" id="IPR023299">
    <property type="entry name" value="ATPase_P-typ_cyto_dom_N"/>
</dbReference>
<dbReference type="PROSITE" id="PS00154">
    <property type="entry name" value="ATPASE_E1_E2"/>
    <property type="match status" value="1"/>
</dbReference>
<feature type="transmembrane region" description="Helical" evidence="17">
    <location>
        <begin position="207"/>
        <end position="224"/>
    </location>
</feature>
<dbReference type="EMBL" id="JAPDFR010000001">
    <property type="protein sequence ID" value="KAK0391528.1"/>
    <property type="molecule type" value="Genomic_DNA"/>
</dbReference>
<feature type="transmembrane region" description="Helical" evidence="17">
    <location>
        <begin position="955"/>
        <end position="980"/>
    </location>
</feature>
<dbReference type="InterPro" id="IPR001757">
    <property type="entry name" value="P_typ_ATPase"/>
</dbReference>
<keyword evidence="5 17" id="KW-0812">Transmembrane</keyword>
<dbReference type="InterPro" id="IPR006408">
    <property type="entry name" value="P-type_ATPase_IIB"/>
</dbReference>
<dbReference type="Gene3D" id="2.70.150.10">
    <property type="entry name" value="Calcium-transporting ATPase, cytoplasmic transduction domain A"/>
    <property type="match status" value="1"/>
</dbReference>
<evidence type="ECO:0000256" key="6">
    <source>
        <dbReference type="ARBA" id="ARBA00022723"/>
    </source>
</evidence>
<organism evidence="22 23">
    <name type="scientific">Sarocladium strictum</name>
    <name type="common">Black bundle disease fungus</name>
    <name type="synonym">Acremonium strictum</name>
    <dbReference type="NCBI Taxonomy" id="5046"/>
    <lineage>
        <taxon>Eukaryota</taxon>
        <taxon>Fungi</taxon>
        <taxon>Dikarya</taxon>
        <taxon>Ascomycota</taxon>
        <taxon>Pezizomycotina</taxon>
        <taxon>Sordariomycetes</taxon>
        <taxon>Hypocreomycetidae</taxon>
        <taxon>Hypocreales</taxon>
        <taxon>Sarocladiaceae</taxon>
        <taxon>Sarocladium</taxon>
    </lineage>
</organism>
<dbReference type="SFLD" id="SFLDF00027">
    <property type="entry name" value="p-type_atpase"/>
    <property type="match status" value="1"/>
</dbReference>
<dbReference type="SUPFAM" id="SSF81653">
    <property type="entry name" value="Calcium ATPase, transduction domain A"/>
    <property type="match status" value="1"/>
</dbReference>
<dbReference type="InterPro" id="IPR018303">
    <property type="entry name" value="ATPase_P-typ_P_site"/>
</dbReference>
<feature type="transmembrane region" description="Helical" evidence="17">
    <location>
        <begin position="1066"/>
        <end position="1088"/>
    </location>
</feature>
<evidence type="ECO:0000256" key="16">
    <source>
        <dbReference type="ARBA" id="ARBA00059328"/>
    </source>
</evidence>
<keyword evidence="7 17" id="KW-0547">Nucleotide-binding</keyword>
<evidence type="ECO:0000313" key="22">
    <source>
        <dbReference type="EMBL" id="KAK0391528.1"/>
    </source>
</evidence>
<dbReference type="GO" id="GO:0005388">
    <property type="term" value="F:P-type calcium transporter activity"/>
    <property type="evidence" value="ECO:0007669"/>
    <property type="project" value="UniProtKB-EC"/>
</dbReference>
<dbReference type="SUPFAM" id="SSF56784">
    <property type="entry name" value="HAD-like"/>
    <property type="match status" value="1"/>
</dbReference>
<comment type="caution">
    <text evidence="22">The sequence shown here is derived from an EMBL/GenBank/DDBJ whole genome shotgun (WGS) entry which is preliminary data.</text>
</comment>
<feature type="transmembrane region" description="Helical" evidence="17">
    <location>
        <begin position="1100"/>
        <end position="1122"/>
    </location>
</feature>
<dbReference type="Pfam" id="PF00690">
    <property type="entry name" value="Cation_ATPase_N"/>
    <property type="match status" value="1"/>
</dbReference>
<dbReference type="Pfam" id="PF00122">
    <property type="entry name" value="E1-E2_ATPase"/>
    <property type="match status" value="1"/>
</dbReference>
<dbReference type="Pfam" id="PF00689">
    <property type="entry name" value="Cation_ATPase_C"/>
    <property type="match status" value="1"/>
</dbReference>
<dbReference type="Gene3D" id="3.40.50.1000">
    <property type="entry name" value="HAD superfamily/HAD-like"/>
    <property type="match status" value="1"/>
</dbReference>
<evidence type="ECO:0000256" key="3">
    <source>
        <dbReference type="ARBA" id="ARBA00022554"/>
    </source>
</evidence>
<dbReference type="GO" id="GO:0005774">
    <property type="term" value="C:vacuolar membrane"/>
    <property type="evidence" value="ECO:0007669"/>
    <property type="project" value="UniProtKB-SubCell"/>
</dbReference>
<evidence type="ECO:0000313" key="23">
    <source>
        <dbReference type="Proteomes" id="UP001175261"/>
    </source>
</evidence>
<feature type="compositionally biased region" description="Polar residues" evidence="18">
    <location>
        <begin position="49"/>
        <end position="64"/>
    </location>
</feature>
<feature type="domain" description="Cation-transporting P-type ATPase C-terminal" evidence="20">
    <location>
        <begin position="911"/>
        <end position="1088"/>
    </location>
</feature>
<sequence length="1141" mass="122897">MTSDTVNIGTKTVHNESYGDGVSDRGILPTTFENRGRSPSDATTIRPRSGSSDPFATPSLRSRSSTLATVSCPPVISSEALRPDPGTEADFEVKDNPFAFSPGQLGKMLNPKSLDAFRALGGLKGIERGLHSNTATGLSVDETTVAHRISFDQAVGDLQKKPETSPHHSTGSGAYADRSRVYGRNVLPAKAATPLYKLMWNAYKEKVLIVLTVAAVISLALGLYETFGAEHPPGSPTPVDWVEGLAICAAIIIVVVVGGLNDWQKERAFVKLNAKKDDREVKVVRSGTTSMINVAELLVGDVVYLEPGDIIPSDGIFIGGHEVKCDESSATGESDALLKTGGEQVMRMVESGSKSKDLDPFIVSGAKVLEGVGTYLCTSVGTHSSFGKIMMSIRTTVEPTPLQTKLAGLAVRISQWAVTSASFLFFVLLFRFLANLGSDDRSPAEKASFFMDIFIVAITVIVVAVPEGLPLAVTLALAFATTRLLKENNLVRVLRSCETMGNATTVCSDKTGTLTTNKMTVVAGTFGKTNFTKSEAPQAGARSASSWASGQNQAAKDLIIQSVAINSTAFEGEDAGQVCFVGSKTETALLQFARDHLGMESLPLVRNNETTVQIFPFNSSKKCMAAVIRLRSGGYRVLVKGASEILLGHCNSKASMEDLSESPLSASDSMALRSTIETYARQSLRTIGLVYRDYPQWPPAGVHTSEDGHVQLAALLKSLVFLGVVGIQDPVRPGVPEAVESARKAGVKVRMVTGDNVVTAEAIATECGIYKDGLIMEGPVFRTLSDEEMTRVVPQLEVLARSSPEDKRILVRKLKSMGETVAVTGDGTNDAPALKAADVGFSMGISGTEVAKEASQIVLMDDNFRSIIVALKWGRAVNDSVQKFLQFQITVSITAVILAFVSSISHPEMKSVLTAIQLLWVNLFMDTFAGIVLATDPPTERILDRPPQKKSAPLITLNMWKMIIGQVVFQLAVTITLHFAGAKMLGYDEGDEHGALQLDSMIFNTFVWLQIFNELNSRRLDNGFNCFAGLQRNPYFICINLFMVGCQIAIMFVGGKVFSVTGMTGVQWAISVALPALSLPWAILVRLFPDEMFGTVVKAVIWPLVKAFAGLKIIFAPLSRFVSRNKRQQMGTANDQEKGRS</sequence>
<evidence type="ECO:0000256" key="9">
    <source>
        <dbReference type="ARBA" id="ARBA00022840"/>
    </source>
</evidence>
<keyword evidence="6" id="KW-0479">Metal-binding</keyword>
<dbReference type="InterPro" id="IPR059000">
    <property type="entry name" value="ATPase_P-type_domA"/>
</dbReference>
<dbReference type="NCBIfam" id="TIGR01517">
    <property type="entry name" value="ATPase-IIB_Ca"/>
    <property type="match status" value="1"/>
</dbReference>
<evidence type="ECO:0000256" key="17">
    <source>
        <dbReference type="RuleBase" id="RU361146"/>
    </source>
</evidence>
<dbReference type="InterPro" id="IPR044492">
    <property type="entry name" value="P_typ_ATPase_HD_dom"/>
</dbReference>
<dbReference type="Gene3D" id="1.20.1110.10">
    <property type="entry name" value="Calcium-transporting ATPase, transmembrane domain"/>
    <property type="match status" value="1"/>
</dbReference>
<dbReference type="FunFam" id="3.40.50.1000:FF:000018">
    <property type="entry name" value="Calcium-transporting ATPase"/>
    <property type="match status" value="1"/>
</dbReference>
<dbReference type="AlphaFoldDB" id="A0AA39GRN2"/>
<proteinExistence type="inferred from homology"/>
<dbReference type="SFLD" id="SFLDG00002">
    <property type="entry name" value="C1.7:_P-type_atpase_like"/>
    <property type="match status" value="1"/>
</dbReference>
<keyword evidence="11" id="KW-1278">Translocase</keyword>
<feature type="transmembrane region" description="Helical" evidence="17">
    <location>
        <begin position="884"/>
        <end position="905"/>
    </location>
</feature>
<comment type="catalytic activity">
    <reaction evidence="15 17">
        <text>Ca(2+)(in) + ATP + H2O = Ca(2+)(out) + ADP + phosphate + H(+)</text>
        <dbReference type="Rhea" id="RHEA:18105"/>
        <dbReference type="ChEBI" id="CHEBI:15377"/>
        <dbReference type="ChEBI" id="CHEBI:15378"/>
        <dbReference type="ChEBI" id="CHEBI:29108"/>
        <dbReference type="ChEBI" id="CHEBI:30616"/>
        <dbReference type="ChEBI" id="CHEBI:43474"/>
        <dbReference type="ChEBI" id="CHEBI:456216"/>
        <dbReference type="EC" id="7.2.2.10"/>
    </reaction>
</comment>
<feature type="transmembrane region" description="Helical" evidence="17">
    <location>
        <begin position="1034"/>
        <end position="1054"/>
    </location>
</feature>
<feature type="transmembrane region" description="Helical" evidence="17">
    <location>
        <begin position="413"/>
        <end position="433"/>
    </location>
</feature>
<evidence type="ECO:0000256" key="8">
    <source>
        <dbReference type="ARBA" id="ARBA00022837"/>
    </source>
</evidence>
<dbReference type="InterPro" id="IPR036412">
    <property type="entry name" value="HAD-like_sf"/>
</dbReference>
<comment type="similarity">
    <text evidence="17">Belongs to the cation transport ATPase (P-type) (TC 3.A.3) family.</text>
</comment>
<reference evidence="22" key="1">
    <citation type="submission" date="2022-10" db="EMBL/GenBank/DDBJ databases">
        <title>Determination and structural analysis of whole genome sequence of Sarocladium strictum F4-1.</title>
        <authorList>
            <person name="Hu L."/>
            <person name="Jiang Y."/>
        </authorList>
    </citation>
    <scope>NUCLEOTIDE SEQUENCE</scope>
    <source>
        <strain evidence="22">F4-1</strain>
    </source>
</reference>
<evidence type="ECO:0000256" key="7">
    <source>
        <dbReference type="ARBA" id="ARBA00022741"/>
    </source>
</evidence>
<dbReference type="Proteomes" id="UP001175261">
    <property type="component" value="Unassembled WGS sequence"/>
</dbReference>
<feature type="region of interest" description="Disordered" evidence="18">
    <location>
        <begin position="1"/>
        <end position="64"/>
    </location>
</feature>
<keyword evidence="2 17" id="KW-0813">Transport</keyword>
<comment type="subcellular location">
    <subcellularLocation>
        <location evidence="17">Membrane</location>
        <topology evidence="17">Multi-pass membrane protein</topology>
    </subcellularLocation>
    <subcellularLocation>
        <location evidence="1">Vacuole membrane</location>
        <topology evidence="1">Multi-pass membrane protein</topology>
    </subcellularLocation>
</comment>
<gene>
    <name evidence="22" type="ORF">NLU13_1028</name>
</gene>
<feature type="transmembrane region" description="Helical" evidence="17">
    <location>
        <begin position="244"/>
        <end position="263"/>
    </location>
</feature>
<dbReference type="GO" id="GO:0046872">
    <property type="term" value="F:metal ion binding"/>
    <property type="evidence" value="ECO:0007669"/>
    <property type="project" value="UniProtKB-KW"/>
</dbReference>
<evidence type="ECO:0000256" key="4">
    <source>
        <dbReference type="ARBA" id="ARBA00022568"/>
    </source>
</evidence>
<dbReference type="SFLD" id="SFLDS00003">
    <property type="entry name" value="Haloacid_Dehalogenase"/>
    <property type="match status" value="1"/>
</dbReference>
<comment type="function">
    <text evidence="17">Catalyzes the hydrolysis of ATP coupled with the transport of calcium.</text>
</comment>